<evidence type="ECO:0000256" key="5">
    <source>
        <dbReference type="ARBA" id="ARBA00022737"/>
    </source>
</evidence>
<keyword evidence="13" id="KW-1185">Reference proteome</keyword>
<dbReference type="GO" id="GO:0008143">
    <property type="term" value="F:poly(A) binding"/>
    <property type="evidence" value="ECO:0007669"/>
    <property type="project" value="InterPro"/>
</dbReference>
<dbReference type="Proteomes" id="UP001162156">
    <property type="component" value="Unassembled WGS sequence"/>
</dbReference>
<dbReference type="GO" id="GO:0005634">
    <property type="term" value="C:nucleus"/>
    <property type="evidence" value="ECO:0007669"/>
    <property type="project" value="UniProtKB-SubCell"/>
</dbReference>
<feature type="compositionally biased region" description="Basic and acidic residues" evidence="10">
    <location>
        <begin position="278"/>
        <end position="305"/>
    </location>
</feature>
<proteinExistence type="inferred from homology"/>
<evidence type="ECO:0000259" key="11">
    <source>
        <dbReference type="PROSITE" id="PS50103"/>
    </source>
</evidence>
<dbReference type="PROSITE" id="PS50103">
    <property type="entry name" value="ZF_C3H1"/>
    <property type="match status" value="1"/>
</dbReference>
<keyword evidence="6 9" id="KW-0863">Zinc-finger</keyword>
<accession>A0AAV8ZP35</accession>
<evidence type="ECO:0000256" key="6">
    <source>
        <dbReference type="ARBA" id="ARBA00022771"/>
    </source>
</evidence>
<comment type="subcellular location">
    <subcellularLocation>
        <location evidence="1">Nucleus</location>
    </subcellularLocation>
</comment>
<feature type="compositionally biased region" description="Basic and acidic residues" evidence="10">
    <location>
        <begin position="312"/>
        <end position="341"/>
    </location>
</feature>
<evidence type="ECO:0000313" key="13">
    <source>
        <dbReference type="Proteomes" id="UP001162156"/>
    </source>
</evidence>
<dbReference type="InterPro" id="IPR040366">
    <property type="entry name" value="Nab2/ZC3H14"/>
</dbReference>
<dbReference type="GO" id="GO:0008270">
    <property type="term" value="F:zinc ion binding"/>
    <property type="evidence" value="ECO:0007669"/>
    <property type="project" value="UniProtKB-KW"/>
</dbReference>
<sequence length="725" mass="82880">MESIGAEVGQKMRSAIKAKLLELNCYVEIYKKATKRKSNDLPDVKVKKRKEGRGFLKTKKADLSPVEAGQSQSLTDDLPINVNQLSEQRKITIVNENRTNDHVFDDNFDIPLLSEVNMSSEKDLEDIEKKIRNVKSRLGLLVDSDIEEELPEIKTEKVEIQQPNKSRNSKDSNYRVVQIQEELVTGDTCISKNAEPNISKTNENEMAVTKNSPNCEKKNEHKRITFEEDSLSKKPSILERLGKRSLNYSDITNSVKTRISLSEFRKEEEPFLKYFRDSKKEETSKQTEKDWRTRKDHRIDKSRRERGNRRGSSRERRRDVPRDRRRDRSSETRIDSRKESILSRLGVMSKISLPQKEPEEPEPEDELKTREVRSMVQVKPRVIPSGAPQPNKNLLLKAVAEAQRSVAQTPKVGSHLKPESLYGNKYTDIKTKSAEDVPFIRKFSQSEKTKLKNLILAQAVQREKQNSSDDDKAEEYIPKPIKNIPKEAPRYIPSSRQEGGSTDENGEINQQFIITLDGIEKIKILNNESKIPVKARLSSPGISKSNIKSRLDGKRSPSPIIFDKITTKVNSKSNIPDKLPIVHPPLSIKNKERCKYWPSCRQGDKCEFVHPCSNCEMFPHCKFGDKCLYLHPTCKFGSSCTKRECPYSHTLTTKSVVSRVTSSGVPVKHIVAALQTCKFFPNCTNTSCSFYHPKPCKFGKYCKSQSDCNFSHAFASKSSLIWRSK</sequence>
<evidence type="ECO:0000256" key="1">
    <source>
        <dbReference type="ARBA" id="ARBA00004123"/>
    </source>
</evidence>
<feature type="zinc finger region" description="C3H1-type" evidence="9">
    <location>
        <begin position="588"/>
        <end position="613"/>
    </location>
</feature>
<feature type="region of interest" description="Disordered" evidence="10">
    <location>
        <begin position="278"/>
        <end position="368"/>
    </location>
</feature>
<dbReference type="PANTHER" id="PTHR14738">
    <property type="entry name" value="ZINC FINGER CCCH DOMAIN-CONTAINING PROTEIN 14"/>
    <property type="match status" value="1"/>
</dbReference>
<dbReference type="FunFam" id="4.10.1000.40:FF:000006">
    <property type="entry name" value="Zinc finger CCCH domain-containing protein 14"/>
    <property type="match status" value="1"/>
</dbReference>
<dbReference type="GO" id="GO:0043488">
    <property type="term" value="P:regulation of mRNA stability"/>
    <property type="evidence" value="ECO:0007669"/>
    <property type="project" value="InterPro"/>
</dbReference>
<dbReference type="PANTHER" id="PTHR14738:SF29">
    <property type="entry name" value="ZINC FINGER CCCH DOMAIN-CONTAINING PROTEIN 14"/>
    <property type="match status" value="1"/>
</dbReference>
<feature type="compositionally biased region" description="Polar residues" evidence="10">
    <location>
        <begin position="494"/>
        <end position="505"/>
    </location>
</feature>
<comment type="similarity">
    <text evidence="2">Belongs to the ZC3H14 family.</text>
</comment>
<evidence type="ECO:0000256" key="3">
    <source>
        <dbReference type="ARBA" id="ARBA00015071"/>
    </source>
</evidence>
<feature type="region of interest" description="Disordered" evidence="10">
    <location>
        <begin position="485"/>
        <end position="505"/>
    </location>
</feature>
<organism evidence="12 13">
    <name type="scientific">Rhamnusium bicolor</name>
    <dbReference type="NCBI Taxonomy" id="1586634"/>
    <lineage>
        <taxon>Eukaryota</taxon>
        <taxon>Metazoa</taxon>
        <taxon>Ecdysozoa</taxon>
        <taxon>Arthropoda</taxon>
        <taxon>Hexapoda</taxon>
        <taxon>Insecta</taxon>
        <taxon>Pterygota</taxon>
        <taxon>Neoptera</taxon>
        <taxon>Endopterygota</taxon>
        <taxon>Coleoptera</taxon>
        <taxon>Polyphaga</taxon>
        <taxon>Cucujiformia</taxon>
        <taxon>Chrysomeloidea</taxon>
        <taxon>Cerambycidae</taxon>
        <taxon>Lepturinae</taxon>
        <taxon>Rhagiini</taxon>
        <taxon>Rhamnusium</taxon>
    </lineage>
</organism>
<dbReference type="Pfam" id="PF14608">
    <property type="entry name" value="zf-CCCH_2"/>
    <property type="match status" value="5"/>
</dbReference>
<evidence type="ECO:0000313" key="12">
    <source>
        <dbReference type="EMBL" id="KAJ8966860.1"/>
    </source>
</evidence>
<gene>
    <name evidence="12" type="ORF">NQ314_003254</name>
</gene>
<dbReference type="EMBL" id="JANEYF010000929">
    <property type="protein sequence ID" value="KAJ8966860.1"/>
    <property type="molecule type" value="Genomic_DNA"/>
</dbReference>
<evidence type="ECO:0000256" key="8">
    <source>
        <dbReference type="ARBA" id="ARBA00023242"/>
    </source>
</evidence>
<dbReference type="AlphaFoldDB" id="A0AAV8ZP35"/>
<keyword evidence="4 9" id="KW-0479">Metal-binding</keyword>
<dbReference type="InterPro" id="IPR000571">
    <property type="entry name" value="Znf_CCCH"/>
</dbReference>
<feature type="domain" description="C3H1-type" evidence="11">
    <location>
        <begin position="588"/>
        <end position="613"/>
    </location>
</feature>
<dbReference type="Gene3D" id="4.10.1000.40">
    <property type="match status" value="2"/>
</dbReference>
<keyword evidence="5" id="KW-0677">Repeat</keyword>
<dbReference type="GO" id="GO:0005737">
    <property type="term" value="C:cytoplasm"/>
    <property type="evidence" value="ECO:0007669"/>
    <property type="project" value="TreeGrafter"/>
</dbReference>
<comment type="caution">
    <text evidence="12">The sequence shown here is derived from an EMBL/GenBank/DDBJ whole genome shotgun (WGS) entry which is preliminary data.</text>
</comment>
<keyword evidence="7 9" id="KW-0862">Zinc</keyword>
<keyword evidence="8" id="KW-0539">Nucleus</keyword>
<evidence type="ECO:0000256" key="7">
    <source>
        <dbReference type="ARBA" id="ARBA00022833"/>
    </source>
</evidence>
<evidence type="ECO:0000256" key="10">
    <source>
        <dbReference type="SAM" id="MobiDB-lite"/>
    </source>
</evidence>
<evidence type="ECO:0000256" key="4">
    <source>
        <dbReference type="ARBA" id="ARBA00022723"/>
    </source>
</evidence>
<evidence type="ECO:0000256" key="2">
    <source>
        <dbReference type="ARBA" id="ARBA00008423"/>
    </source>
</evidence>
<evidence type="ECO:0000256" key="9">
    <source>
        <dbReference type="PROSITE-ProRule" id="PRU00723"/>
    </source>
</evidence>
<protein>
    <recommendedName>
        <fullName evidence="3">Zinc finger CCCH domain-containing protein 14</fullName>
    </recommendedName>
</protein>
<reference evidence="12" key="1">
    <citation type="journal article" date="2023" name="Insect Mol. Biol.">
        <title>Genome sequencing provides insights into the evolution of gene families encoding plant cell wall-degrading enzymes in longhorned beetles.</title>
        <authorList>
            <person name="Shin N.R."/>
            <person name="Okamura Y."/>
            <person name="Kirsch R."/>
            <person name="Pauchet Y."/>
        </authorList>
    </citation>
    <scope>NUCLEOTIDE SEQUENCE</scope>
    <source>
        <strain evidence="12">RBIC_L_NR</strain>
    </source>
</reference>
<name>A0AAV8ZP35_9CUCU</name>